<keyword evidence="2" id="KW-1185">Reference proteome</keyword>
<dbReference type="EMBL" id="KN880998">
    <property type="protein sequence ID" value="KIY61246.1"/>
    <property type="molecule type" value="Genomic_DNA"/>
</dbReference>
<dbReference type="Proteomes" id="UP000054007">
    <property type="component" value="Unassembled WGS sequence"/>
</dbReference>
<dbReference type="OrthoDB" id="2872586at2759"/>
<accession>A0A0D7AVE9</accession>
<organism evidence="1 2">
    <name type="scientific">Cylindrobasidium torrendii FP15055 ss-10</name>
    <dbReference type="NCBI Taxonomy" id="1314674"/>
    <lineage>
        <taxon>Eukaryota</taxon>
        <taxon>Fungi</taxon>
        <taxon>Dikarya</taxon>
        <taxon>Basidiomycota</taxon>
        <taxon>Agaricomycotina</taxon>
        <taxon>Agaricomycetes</taxon>
        <taxon>Agaricomycetidae</taxon>
        <taxon>Agaricales</taxon>
        <taxon>Marasmiineae</taxon>
        <taxon>Physalacriaceae</taxon>
        <taxon>Cylindrobasidium</taxon>
    </lineage>
</organism>
<proteinExistence type="predicted"/>
<evidence type="ECO:0000313" key="1">
    <source>
        <dbReference type="EMBL" id="KIY61246.1"/>
    </source>
</evidence>
<gene>
    <name evidence="1" type="ORF">CYLTODRAFT_495345</name>
</gene>
<sequence>MAENTPQQRVLFLPPHNNDHYYPEDYKLLCKDTPVSMAALPDCLLNCSPGVQHMPPMLWLGWNMGSEDDFFDYLAVHDPKSICVDKLNNNTRSLVSFFNFRDSLREKYELFGAKRTFFTLTPVLNERGETTWALIVGGNRRGCLPDEQIARLSTYFEKEPSWWLDNQCWYWKPGPHTKLAYLASKGQAIITPHDPY</sequence>
<protein>
    <submittedName>
        <fullName evidence="1">Uncharacterized protein</fullName>
    </submittedName>
</protein>
<name>A0A0D7AVE9_9AGAR</name>
<reference evidence="1 2" key="1">
    <citation type="journal article" date="2015" name="Fungal Genet. Biol.">
        <title>Evolution of novel wood decay mechanisms in Agaricales revealed by the genome sequences of Fistulina hepatica and Cylindrobasidium torrendii.</title>
        <authorList>
            <person name="Floudas D."/>
            <person name="Held B.W."/>
            <person name="Riley R."/>
            <person name="Nagy L.G."/>
            <person name="Koehler G."/>
            <person name="Ransdell A.S."/>
            <person name="Younus H."/>
            <person name="Chow J."/>
            <person name="Chiniquy J."/>
            <person name="Lipzen A."/>
            <person name="Tritt A."/>
            <person name="Sun H."/>
            <person name="Haridas S."/>
            <person name="LaButti K."/>
            <person name="Ohm R.A."/>
            <person name="Kues U."/>
            <person name="Blanchette R.A."/>
            <person name="Grigoriev I.V."/>
            <person name="Minto R.E."/>
            <person name="Hibbett D.S."/>
        </authorList>
    </citation>
    <scope>NUCLEOTIDE SEQUENCE [LARGE SCALE GENOMIC DNA]</scope>
    <source>
        <strain evidence="1 2">FP15055 ss-10</strain>
    </source>
</reference>
<evidence type="ECO:0000313" key="2">
    <source>
        <dbReference type="Proteomes" id="UP000054007"/>
    </source>
</evidence>
<dbReference type="AlphaFoldDB" id="A0A0D7AVE9"/>